<name>A0A1G9V311_9FIRM</name>
<keyword evidence="1" id="KW-0472">Membrane</keyword>
<protein>
    <submittedName>
        <fullName evidence="3">Stage II sporulation protein P</fullName>
    </submittedName>
</protein>
<keyword evidence="2" id="KW-0732">Signal</keyword>
<reference evidence="3 4" key="1">
    <citation type="submission" date="2016-10" db="EMBL/GenBank/DDBJ databases">
        <authorList>
            <person name="de Groot N.N."/>
        </authorList>
    </citation>
    <scope>NUCLEOTIDE SEQUENCE [LARGE SCALE GENOMIC DNA]</scope>
    <source>
        <strain evidence="3 4">DSM 1736</strain>
    </source>
</reference>
<keyword evidence="1" id="KW-1133">Transmembrane helix</keyword>
<evidence type="ECO:0000313" key="3">
    <source>
        <dbReference type="EMBL" id="SDM66426.1"/>
    </source>
</evidence>
<evidence type="ECO:0000256" key="2">
    <source>
        <dbReference type="SAM" id="SignalP"/>
    </source>
</evidence>
<keyword evidence="4" id="KW-1185">Reference proteome</keyword>
<dbReference type="InterPro" id="IPR010897">
    <property type="entry name" value="Spore_II_P"/>
</dbReference>
<evidence type="ECO:0000256" key="1">
    <source>
        <dbReference type="SAM" id="Phobius"/>
    </source>
</evidence>
<accession>A0A1G9V311</accession>
<dbReference type="AlphaFoldDB" id="A0A1G9V311"/>
<gene>
    <name evidence="3" type="ORF">SAMN04488502_106150</name>
</gene>
<dbReference type="EMBL" id="FNHB01000006">
    <property type="protein sequence ID" value="SDM66426.1"/>
    <property type="molecule type" value="Genomic_DNA"/>
</dbReference>
<feature type="transmembrane region" description="Helical" evidence="1">
    <location>
        <begin position="325"/>
        <end position="342"/>
    </location>
</feature>
<proteinExistence type="predicted"/>
<feature type="signal peptide" evidence="2">
    <location>
        <begin position="1"/>
        <end position="20"/>
    </location>
</feature>
<organism evidence="3 4">
    <name type="scientific">Dendrosporobacter quercicolus</name>
    <dbReference type="NCBI Taxonomy" id="146817"/>
    <lineage>
        <taxon>Bacteria</taxon>
        <taxon>Bacillati</taxon>
        <taxon>Bacillota</taxon>
        <taxon>Negativicutes</taxon>
        <taxon>Selenomonadales</taxon>
        <taxon>Sporomusaceae</taxon>
        <taxon>Dendrosporobacter</taxon>
    </lineage>
</organism>
<dbReference type="NCBIfam" id="TIGR02867">
    <property type="entry name" value="spore_II_P"/>
    <property type="match status" value="1"/>
</dbReference>
<feature type="chain" id="PRO_5011696049" evidence="2">
    <location>
        <begin position="21"/>
        <end position="373"/>
    </location>
</feature>
<dbReference type="STRING" id="146817.SAMN04488502_106150"/>
<dbReference type="Proteomes" id="UP000214880">
    <property type="component" value="Unassembled WGS sequence"/>
</dbReference>
<evidence type="ECO:0000313" key="4">
    <source>
        <dbReference type="Proteomes" id="UP000214880"/>
    </source>
</evidence>
<keyword evidence="1" id="KW-0812">Transmembrane</keyword>
<sequence>MRCFAFLIALLLICSAPANASLPDGDSDELESGYITIIDEAGEIVMQTGRNVRPGDQYISEENHLYEVTAVEGLSAKARFIRTETDIAMEASAIPAQTQSNPALPIISVYHTHTDESYIPTDGRSSIPGRGTIMLVGDVFTNRLRELGYEVNHSKTLHDPHDANAYHRSRRTFMKLLQNQPVALFDLHRDSGPLSAYSVTINGKPTAKILLVVGWQNQNRRTTLNYAKRIKAAADAKYRGLIRGIFVARGNYNQDLNPRAMLVEVGTQYNSRDAAEHSVALLADVVPSILQISARNSASASPVEGAADQPGAAESPAEESYAGDLLYIIGAVVIGGLGYLYLSTGSWNEAINKLNRFIKYEFRDIFNSRRRRK</sequence>
<dbReference type="Pfam" id="PF07454">
    <property type="entry name" value="SpoIIP"/>
    <property type="match status" value="1"/>
</dbReference>
<dbReference type="OrthoDB" id="1633470at2"/>
<dbReference type="RefSeq" id="WP_092073736.1">
    <property type="nucleotide sequence ID" value="NZ_FNHB01000006.1"/>
</dbReference>